<name>A0A3M2VU53_PSESI</name>
<evidence type="ECO:0000259" key="1">
    <source>
        <dbReference type="Pfam" id="PF02875"/>
    </source>
</evidence>
<organism evidence="2 3">
    <name type="scientific">Pseudomonas syringae pv. ribicola</name>
    <dbReference type="NCBI Taxonomy" id="55398"/>
    <lineage>
        <taxon>Bacteria</taxon>
        <taxon>Pseudomonadati</taxon>
        <taxon>Pseudomonadota</taxon>
        <taxon>Gammaproteobacteria</taxon>
        <taxon>Pseudomonadales</taxon>
        <taxon>Pseudomonadaceae</taxon>
        <taxon>Pseudomonas</taxon>
    </lineage>
</organism>
<gene>
    <name evidence="2" type="ORF">ALQ95_04397</name>
</gene>
<protein>
    <submittedName>
        <fullName evidence="2">Bifunctional protein FolC</fullName>
    </submittedName>
</protein>
<dbReference type="AlphaFoldDB" id="A0A3M2VU53"/>
<dbReference type="GO" id="GO:0016881">
    <property type="term" value="F:acid-amino acid ligase activity"/>
    <property type="evidence" value="ECO:0007669"/>
    <property type="project" value="InterPro"/>
</dbReference>
<accession>A0A3M2VU53</accession>
<comment type="caution">
    <text evidence="2">The sequence shown here is derived from an EMBL/GenBank/DDBJ whole genome shotgun (WGS) entry which is preliminary data.</text>
</comment>
<sequence>MNQIPLPLMPLSNMATALSALRATGLYFDPDAVGKMLVTDNLPGRFQIIQGKPLVILDVAHNPHAAAYLAERLRGLNVKGRFLFVIGVLIDKDIAGIIRELKSVANKWFCCGTSAGPRSSSADDISKYLDVAGVYPDITAGCNAAREDAKEEDVIVICGSFMSVAPILKDLTLPLETQVYEK</sequence>
<dbReference type="EMBL" id="RBNR01000202">
    <property type="protein sequence ID" value="RML42786.1"/>
    <property type="molecule type" value="Genomic_DNA"/>
</dbReference>
<dbReference type="Gene3D" id="3.90.190.20">
    <property type="entry name" value="Mur ligase, C-terminal domain"/>
    <property type="match status" value="1"/>
</dbReference>
<dbReference type="Proteomes" id="UP000280292">
    <property type="component" value="Unassembled WGS sequence"/>
</dbReference>
<feature type="domain" description="Mur ligase C-terminal" evidence="1">
    <location>
        <begin position="44"/>
        <end position="161"/>
    </location>
</feature>
<dbReference type="InterPro" id="IPR036615">
    <property type="entry name" value="Mur_ligase_C_dom_sf"/>
</dbReference>
<reference evidence="2 3" key="1">
    <citation type="submission" date="2018-08" db="EMBL/GenBank/DDBJ databases">
        <title>Recombination of ecologically and evolutionarily significant loci maintains genetic cohesion in the Pseudomonas syringae species complex.</title>
        <authorList>
            <person name="Dillon M."/>
            <person name="Thakur S."/>
            <person name="Almeida R.N.D."/>
            <person name="Weir B.S."/>
            <person name="Guttman D.S."/>
        </authorList>
    </citation>
    <scope>NUCLEOTIDE SEQUENCE [LARGE SCALE GENOMIC DNA]</scope>
    <source>
        <strain evidence="2 3">ICMP 3883</strain>
    </source>
</reference>
<evidence type="ECO:0000313" key="3">
    <source>
        <dbReference type="Proteomes" id="UP000280292"/>
    </source>
</evidence>
<evidence type="ECO:0000313" key="2">
    <source>
        <dbReference type="EMBL" id="RML42786.1"/>
    </source>
</evidence>
<proteinExistence type="predicted"/>
<dbReference type="Pfam" id="PF02875">
    <property type="entry name" value="Mur_ligase_C"/>
    <property type="match status" value="1"/>
</dbReference>
<dbReference type="InterPro" id="IPR004101">
    <property type="entry name" value="Mur_ligase_C"/>
</dbReference>
<dbReference type="SUPFAM" id="SSF53244">
    <property type="entry name" value="MurD-like peptide ligases, peptide-binding domain"/>
    <property type="match status" value="1"/>
</dbReference>